<accession>A0ABQ2J9G0</accession>
<keyword evidence="2" id="KW-1185">Reference proteome</keyword>
<dbReference type="Proteomes" id="UP000645517">
    <property type="component" value="Unassembled WGS sequence"/>
</dbReference>
<evidence type="ECO:0000313" key="2">
    <source>
        <dbReference type="Proteomes" id="UP000645517"/>
    </source>
</evidence>
<dbReference type="EMBL" id="BMOR01000014">
    <property type="protein sequence ID" value="GGN42088.1"/>
    <property type="molecule type" value="Genomic_DNA"/>
</dbReference>
<evidence type="ECO:0000313" key="1">
    <source>
        <dbReference type="EMBL" id="GGN42088.1"/>
    </source>
</evidence>
<protein>
    <submittedName>
        <fullName evidence="1">Uncharacterized protein</fullName>
    </submittedName>
</protein>
<organism evidence="1 2">
    <name type="scientific">Deinococcus daejeonensis</name>
    <dbReference type="NCBI Taxonomy" id="1007098"/>
    <lineage>
        <taxon>Bacteria</taxon>
        <taxon>Thermotogati</taxon>
        <taxon>Deinococcota</taxon>
        <taxon>Deinococci</taxon>
        <taxon>Deinococcales</taxon>
        <taxon>Deinococcaceae</taxon>
        <taxon>Deinococcus</taxon>
    </lineage>
</organism>
<reference evidence="2" key="1">
    <citation type="journal article" date="2019" name="Int. J. Syst. Evol. Microbiol.">
        <title>The Global Catalogue of Microorganisms (GCM) 10K type strain sequencing project: providing services to taxonomists for standard genome sequencing and annotation.</title>
        <authorList>
            <consortium name="The Broad Institute Genomics Platform"/>
            <consortium name="The Broad Institute Genome Sequencing Center for Infectious Disease"/>
            <person name="Wu L."/>
            <person name="Ma J."/>
        </authorList>
    </citation>
    <scope>NUCLEOTIDE SEQUENCE [LARGE SCALE GENOMIC DNA]</scope>
    <source>
        <strain evidence="2">JCM 16918</strain>
    </source>
</reference>
<comment type="caution">
    <text evidence="1">The sequence shown here is derived from an EMBL/GenBank/DDBJ whole genome shotgun (WGS) entry which is preliminary data.</text>
</comment>
<gene>
    <name evidence="1" type="ORF">GCM10010842_28340</name>
</gene>
<proteinExistence type="predicted"/>
<name>A0ABQ2J9G0_9DEIO</name>
<sequence length="83" mass="9109">MASAAFPLPRVGSIARKEKSDMAKWKQIVLESLDTQGSKRPFDVFNSIVAHHSVDKETLRDALMLLISSGDVIVDSNLGIKRA</sequence>